<dbReference type="PANTHER" id="PTHR46383">
    <property type="entry name" value="ASPARTATE AMINOTRANSFERASE"/>
    <property type="match status" value="1"/>
</dbReference>
<accession>A0A9D2WSX6</accession>
<dbReference type="Proteomes" id="UP000798488">
    <property type="component" value="Unassembled WGS sequence"/>
</dbReference>
<evidence type="ECO:0000259" key="7">
    <source>
        <dbReference type="Pfam" id="PF00155"/>
    </source>
</evidence>
<dbReference type="GO" id="GO:0008483">
    <property type="term" value="F:transaminase activity"/>
    <property type="evidence" value="ECO:0007669"/>
    <property type="project" value="UniProtKB-KW"/>
</dbReference>
<evidence type="ECO:0000256" key="3">
    <source>
        <dbReference type="ARBA" id="ARBA00022576"/>
    </source>
</evidence>
<comment type="caution">
    <text evidence="8">The sequence shown here is derived from an EMBL/GenBank/DDBJ whole genome shotgun (WGS) entry which is preliminary data.</text>
</comment>
<dbReference type="PANTHER" id="PTHR46383:SF1">
    <property type="entry name" value="ASPARTATE AMINOTRANSFERASE"/>
    <property type="match status" value="1"/>
</dbReference>
<evidence type="ECO:0000256" key="5">
    <source>
        <dbReference type="ARBA" id="ARBA00022898"/>
    </source>
</evidence>
<evidence type="ECO:0000256" key="6">
    <source>
        <dbReference type="RuleBase" id="RU000481"/>
    </source>
</evidence>
<dbReference type="InterPro" id="IPR004838">
    <property type="entry name" value="NHTrfase_class1_PyrdxlP-BS"/>
</dbReference>
<dbReference type="GO" id="GO:0006520">
    <property type="term" value="P:amino acid metabolic process"/>
    <property type="evidence" value="ECO:0007669"/>
    <property type="project" value="InterPro"/>
</dbReference>
<name>A0A9D2WSX6_9FIRM</name>
<evidence type="ECO:0000256" key="2">
    <source>
        <dbReference type="ARBA" id="ARBA00007441"/>
    </source>
</evidence>
<comment type="similarity">
    <text evidence="2 6">Belongs to the class-I pyridoxal-phosphate-dependent aminotransferase family.</text>
</comment>
<dbReference type="CDD" id="cd00609">
    <property type="entry name" value="AAT_like"/>
    <property type="match status" value="1"/>
</dbReference>
<comment type="cofactor">
    <cofactor evidence="1 6">
        <name>pyridoxal 5'-phosphate</name>
        <dbReference type="ChEBI" id="CHEBI:597326"/>
    </cofactor>
</comment>
<dbReference type="EC" id="2.6.1.-" evidence="6"/>
<dbReference type="GO" id="GO:0030170">
    <property type="term" value="F:pyridoxal phosphate binding"/>
    <property type="evidence" value="ECO:0007669"/>
    <property type="project" value="InterPro"/>
</dbReference>
<dbReference type="SUPFAM" id="SSF53383">
    <property type="entry name" value="PLP-dependent transferases"/>
    <property type="match status" value="1"/>
</dbReference>
<dbReference type="InterPro" id="IPR004839">
    <property type="entry name" value="Aminotransferase_I/II_large"/>
</dbReference>
<organism evidence="8 9">
    <name type="scientific">Sporotomaculum syntrophicum</name>
    <dbReference type="NCBI Taxonomy" id="182264"/>
    <lineage>
        <taxon>Bacteria</taxon>
        <taxon>Bacillati</taxon>
        <taxon>Bacillota</taxon>
        <taxon>Clostridia</taxon>
        <taxon>Eubacteriales</taxon>
        <taxon>Desulfallaceae</taxon>
        <taxon>Sporotomaculum</taxon>
    </lineage>
</organism>
<dbReference type="Gene3D" id="3.40.640.10">
    <property type="entry name" value="Type I PLP-dependent aspartate aminotransferase-like (Major domain)"/>
    <property type="match status" value="1"/>
</dbReference>
<dbReference type="InterPro" id="IPR050596">
    <property type="entry name" value="AspAT/PAT-like"/>
</dbReference>
<sequence>MRLAERAKNISPSPTLSIDAQAKKMTAGGIKVINFGAGEPDFDTPENIKQAAVQAIAKGMTKYTPVAGIEPLRQAICNKLAEDNGLQYEPSQIVVSSGAKHSLYNAFQVLCQEGDEVILPAPYWVTYLEQIKMTGAKPVIVPTRVEDCFKLTPAQLQSAITANTRLFVLNSPGNPTGVVYTKAELEALGEILEKNNIAIISDEIYEKLIYDANRHVSIASLSPGLKDLTVVINGVSKSYSMTGWRIGYAAAPQPVAKAMADLQSHSTSNPTSIAQAASLEAITGTQESVQKMVAEFAKRRDYMVDRLTAIHGVRCNRPGGAFYVFPDVKALLGKSYAGEAINNATDLARVLLAVEHVAIVPGVAFGDDNCFRLSYATSMDNIREGLDLIEKVLKALQ</sequence>
<proteinExistence type="inferred from homology"/>
<keyword evidence="9" id="KW-1185">Reference proteome</keyword>
<keyword evidence="3 6" id="KW-0032">Aminotransferase</keyword>
<dbReference type="EMBL" id="LSRS01000001">
    <property type="protein sequence ID" value="KAF1086779.1"/>
    <property type="molecule type" value="Genomic_DNA"/>
</dbReference>
<evidence type="ECO:0000256" key="4">
    <source>
        <dbReference type="ARBA" id="ARBA00022679"/>
    </source>
</evidence>
<keyword evidence="4 6" id="KW-0808">Transferase</keyword>
<dbReference type="PROSITE" id="PS00105">
    <property type="entry name" value="AA_TRANSFER_CLASS_1"/>
    <property type="match status" value="1"/>
</dbReference>
<dbReference type="Gene3D" id="3.90.1150.10">
    <property type="entry name" value="Aspartate Aminotransferase, domain 1"/>
    <property type="match status" value="1"/>
</dbReference>
<keyword evidence="5" id="KW-0663">Pyridoxal phosphate</keyword>
<gene>
    <name evidence="8" type="ORF">SPSYN_00498</name>
</gene>
<dbReference type="InterPro" id="IPR015422">
    <property type="entry name" value="PyrdxlP-dep_Trfase_small"/>
</dbReference>
<dbReference type="InterPro" id="IPR015424">
    <property type="entry name" value="PyrdxlP-dep_Trfase"/>
</dbReference>
<reference evidence="8" key="1">
    <citation type="submission" date="2016-02" db="EMBL/GenBank/DDBJ databases">
        <title>Draft Genome Sequence of Sporotomaculum syntrophicum Strain FB, a Syntrophic Benzoate Degrader.</title>
        <authorList>
            <person name="Nobu M.K."/>
            <person name="Narihiro T."/>
            <person name="Qiu Y.-L."/>
            <person name="Ohashi A."/>
            <person name="Liu W.-T."/>
            <person name="Yuji S."/>
        </authorList>
    </citation>
    <scope>NUCLEOTIDE SEQUENCE</scope>
    <source>
        <strain evidence="8">FB</strain>
    </source>
</reference>
<dbReference type="InterPro" id="IPR015421">
    <property type="entry name" value="PyrdxlP-dep_Trfase_major"/>
</dbReference>
<dbReference type="AlphaFoldDB" id="A0A9D2WSX6"/>
<evidence type="ECO:0000313" key="9">
    <source>
        <dbReference type="Proteomes" id="UP000798488"/>
    </source>
</evidence>
<protein>
    <recommendedName>
        <fullName evidence="6">Aminotransferase</fullName>
        <ecNumber evidence="6">2.6.1.-</ecNumber>
    </recommendedName>
</protein>
<evidence type="ECO:0000256" key="1">
    <source>
        <dbReference type="ARBA" id="ARBA00001933"/>
    </source>
</evidence>
<evidence type="ECO:0000313" key="8">
    <source>
        <dbReference type="EMBL" id="KAF1086779.1"/>
    </source>
</evidence>
<dbReference type="Pfam" id="PF00155">
    <property type="entry name" value="Aminotran_1_2"/>
    <property type="match status" value="1"/>
</dbReference>
<dbReference type="OrthoDB" id="9803354at2"/>
<dbReference type="FunFam" id="3.40.640.10:FF:000033">
    <property type="entry name" value="Aspartate aminotransferase"/>
    <property type="match status" value="1"/>
</dbReference>
<dbReference type="RefSeq" id="WP_161820899.1">
    <property type="nucleotide sequence ID" value="NZ_LSRS01000001.1"/>
</dbReference>
<feature type="domain" description="Aminotransferase class I/classII large" evidence="7">
    <location>
        <begin position="31"/>
        <end position="387"/>
    </location>
</feature>